<dbReference type="AlphaFoldDB" id="A0A2M9FWZ7"/>
<dbReference type="Pfam" id="PF20181">
    <property type="entry name" value="DUF6544"/>
    <property type="match status" value="1"/>
</dbReference>
<dbReference type="OrthoDB" id="3671061at2"/>
<reference evidence="1 2" key="1">
    <citation type="submission" date="2017-11" db="EMBL/GenBank/DDBJ databases">
        <title>Draft genome sequence of Rhizobiales bacterium SY3-13.</title>
        <authorList>
            <person name="Sun C."/>
        </authorList>
    </citation>
    <scope>NUCLEOTIDE SEQUENCE [LARGE SCALE GENOMIC DNA]</scope>
    <source>
        <strain evidence="1 2">SY3-13</strain>
    </source>
</reference>
<gene>
    <name evidence="1" type="ORF">CVT23_19400</name>
</gene>
<comment type="caution">
    <text evidence="1">The sequence shown here is derived from an EMBL/GenBank/DDBJ whole genome shotgun (WGS) entry which is preliminary data.</text>
</comment>
<protein>
    <submittedName>
        <fullName evidence="1">Uncharacterized protein</fullName>
    </submittedName>
</protein>
<accession>A0A2M9FWZ7</accession>
<dbReference type="EMBL" id="PHIG01000052">
    <property type="protein sequence ID" value="PJK27988.1"/>
    <property type="molecule type" value="Genomic_DNA"/>
</dbReference>
<sequence length="286" mass="31246">MTWLAIGILVLTAVIGGLAGMSVRDRRQDADLRRALLHDRASAAPGTFDPAILDGLPEPARRFFRFAIAEGAPLWRVAEIEMDGELALGEPGRAKPMRMRARQTLAAPAGFLWEVRARRGLMRLSGSDAFGFGRSWSRFRLFGFLAVARAGGTDDHARSAFGRMIAEALFWTPAALLPGPGTCWEAAGPDTARVTVGHGELTQAVDVTVDAEGRPTDVLFQRWSDANPGRAFRLQPFGGKLADFRDFGGFRLPTSVEAGNFYGTPDYFPFFRARVTGVRFPPDMTD</sequence>
<dbReference type="Proteomes" id="UP000229498">
    <property type="component" value="Unassembled WGS sequence"/>
</dbReference>
<evidence type="ECO:0000313" key="1">
    <source>
        <dbReference type="EMBL" id="PJK27988.1"/>
    </source>
</evidence>
<keyword evidence="2" id="KW-1185">Reference proteome</keyword>
<name>A0A2M9FWZ7_9PROT</name>
<dbReference type="InterPro" id="IPR046674">
    <property type="entry name" value="DUF6544"/>
</dbReference>
<organism evidence="1 2">
    <name type="scientific">Minwuia thermotolerans</name>
    <dbReference type="NCBI Taxonomy" id="2056226"/>
    <lineage>
        <taxon>Bacteria</taxon>
        <taxon>Pseudomonadati</taxon>
        <taxon>Pseudomonadota</taxon>
        <taxon>Alphaproteobacteria</taxon>
        <taxon>Minwuiales</taxon>
        <taxon>Minwuiaceae</taxon>
        <taxon>Minwuia</taxon>
    </lineage>
</organism>
<evidence type="ECO:0000313" key="2">
    <source>
        <dbReference type="Proteomes" id="UP000229498"/>
    </source>
</evidence>
<proteinExistence type="predicted"/>